<protein>
    <submittedName>
        <fullName evidence="2">Uncharacterized protein</fullName>
    </submittedName>
</protein>
<evidence type="ECO:0000313" key="3">
    <source>
        <dbReference type="Proteomes" id="UP001497516"/>
    </source>
</evidence>
<dbReference type="Proteomes" id="UP001497516">
    <property type="component" value="Chromosome 9"/>
</dbReference>
<dbReference type="EMBL" id="OZ034822">
    <property type="protein sequence ID" value="CAL1411290.1"/>
    <property type="molecule type" value="Genomic_DNA"/>
</dbReference>
<feature type="region of interest" description="Disordered" evidence="1">
    <location>
        <begin position="1"/>
        <end position="55"/>
    </location>
</feature>
<evidence type="ECO:0000313" key="2">
    <source>
        <dbReference type="EMBL" id="CAL1411290.1"/>
    </source>
</evidence>
<accession>A0AAV2GPD2</accession>
<organism evidence="2 3">
    <name type="scientific">Linum trigynum</name>
    <dbReference type="NCBI Taxonomy" id="586398"/>
    <lineage>
        <taxon>Eukaryota</taxon>
        <taxon>Viridiplantae</taxon>
        <taxon>Streptophyta</taxon>
        <taxon>Embryophyta</taxon>
        <taxon>Tracheophyta</taxon>
        <taxon>Spermatophyta</taxon>
        <taxon>Magnoliopsida</taxon>
        <taxon>eudicotyledons</taxon>
        <taxon>Gunneridae</taxon>
        <taxon>Pentapetalae</taxon>
        <taxon>rosids</taxon>
        <taxon>fabids</taxon>
        <taxon>Malpighiales</taxon>
        <taxon>Linaceae</taxon>
        <taxon>Linum</taxon>
    </lineage>
</organism>
<proteinExistence type="predicted"/>
<sequence>MGGAPPGNEEPRNGVTEMAPPARKKMKEELSADEEKWDGGDSRPQATLGRATKRPEELGRATVRIVGLLSGRSDGLAFGPRSVGCGEQLQLVHLARD</sequence>
<reference evidence="2 3" key="1">
    <citation type="submission" date="2024-04" db="EMBL/GenBank/DDBJ databases">
        <authorList>
            <person name="Fracassetti M."/>
        </authorList>
    </citation>
    <scope>NUCLEOTIDE SEQUENCE [LARGE SCALE GENOMIC DNA]</scope>
</reference>
<name>A0AAV2GPD2_9ROSI</name>
<evidence type="ECO:0000256" key="1">
    <source>
        <dbReference type="SAM" id="MobiDB-lite"/>
    </source>
</evidence>
<keyword evidence="3" id="KW-1185">Reference proteome</keyword>
<gene>
    <name evidence="2" type="ORF">LTRI10_LOCUS50656</name>
</gene>
<feature type="compositionally biased region" description="Basic and acidic residues" evidence="1">
    <location>
        <begin position="26"/>
        <end position="41"/>
    </location>
</feature>
<dbReference type="AlphaFoldDB" id="A0AAV2GPD2"/>